<comment type="subcellular location">
    <subcellularLocation>
        <location evidence="2">Membrane</location>
        <topology evidence="2">Single-pass type I membrane protein</topology>
    </subcellularLocation>
</comment>
<name>A0ABR1E462_NECAM</name>
<evidence type="ECO:0000256" key="14">
    <source>
        <dbReference type="SAM" id="Phobius"/>
    </source>
</evidence>
<feature type="transmembrane region" description="Helical" evidence="14">
    <location>
        <begin position="253"/>
        <end position="276"/>
    </location>
</feature>
<dbReference type="SUPFAM" id="SSF56112">
    <property type="entry name" value="Protein kinase-like (PK-like)"/>
    <property type="match status" value="1"/>
</dbReference>
<protein>
    <recommendedName>
        <fullName evidence="3 13">Guanylate cyclase</fullName>
        <ecNumber evidence="3 13">4.6.1.2</ecNumber>
    </recommendedName>
</protein>
<dbReference type="Proteomes" id="UP001303046">
    <property type="component" value="Unassembled WGS sequence"/>
</dbReference>
<evidence type="ECO:0000256" key="2">
    <source>
        <dbReference type="ARBA" id="ARBA00004479"/>
    </source>
</evidence>
<keyword evidence="6 14" id="KW-1133">Transmembrane helix</keyword>
<dbReference type="InterPro" id="IPR000719">
    <property type="entry name" value="Prot_kinase_dom"/>
</dbReference>
<dbReference type="PANTHER" id="PTHR11920">
    <property type="entry name" value="GUANYLYL CYCLASE"/>
    <property type="match status" value="1"/>
</dbReference>
<evidence type="ECO:0000256" key="9">
    <source>
        <dbReference type="ARBA" id="ARBA00023180"/>
    </source>
</evidence>
<dbReference type="PANTHER" id="PTHR11920:SF375">
    <property type="entry name" value="RECEPTOR-TYPE GUANYLATE CYCLASE GCY-13"/>
    <property type="match status" value="1"/>
</dbReference>
<dbReference type="PROSITE" id="PS50125">
    <property type="entry name" value="GUANYLATE_CYCLASE_2"/>
    <property type="match status" value="1"/>
</dbReference>
<accession>A0ABR1E462</accession>
<dbReference type="InterPro" id="IPR018297">
    <property type="entry name" value="A/G_cyclase_CS"/>
</dbReference>
<keyword evidence="11 13" id="KW-0141">cGMP biosynthesis</keyword>
<dbReference type="CDD" id="cd07302">
    <property type="entry name" value="CHD"/>
    <property type="match status" value="1"/>
</dbReference>
<evidence type="ECO:0000256" key="11">
    <source>
        <dbReference type="ARBA" id="ARBA00023293"/>
    </source>
</evidence>
<evidence type="ECO:0000256" key="8">
    <source>
        <dbReference type="ARBA" id="ARBA00023170"/>
    </source>
</evidence>
<dbReference type="InterPro" id="IPR001054">
    <property type="entry name" value="A/G_cyclase"/>
</dbReference>
<keyword evidence="18" id="KW-1185">Reference proteome</keyword>
<sequence>MFTSRSTYVPNPNSRSLEVTLSRTRDVARIIALCLSEPHAIRTALLASFDLGMTTNEFLYIIVNSQSGGYVLGSHGKLTPIWKDVSSTPDGRDDDALQAYLRTMSISSSPSQHENVAEFRKRASLDSYQLYHIVILYAKSLNRTISEDISQLRNGTLIIKNSAMTIQGISGPVTINDLAQLVATLTVSIADRKGEPQKILSVRINHDKVNITTFVSDPEEVWSNYGGVKPLDVPQCGLQDEKCTSIFGKDPHVFASLLVVSLLVIVLFAAIGTHIWREKVMHEKEINMKWLVPFTALQKMVNKKTDVSTMSMQSEQTRRTVDSLMSSIDASEKFYFFTYENESIVAEKHAATSSIEENRYIHLRKDVIAKRSVHMDGFFIFCLITEIANGLSFIHSSFLKYHGYLTSSNCLVNDRWQVKLSSYGLNFLRTHEQRSERENLYLAPELLRSANPAGTKEGDVYSFAIICSELIGRTSPWNLENRNEDIDEIIYMVRKGGKRMIRPEINPDPSLGINSSLLHLVRDCWEEEPTYRPNTASIQQSLRSIAGKRNTNLMDHVFKIMENYANTLQEEVEVRTKELVEERKKSDILLSRLLPRSVAEKLRAGQTVTPESFDSVTIFFSDVVSFTVIASKCTPMQVVNFLNEFYTLFDSKIDERDVYKVETIGDAYLCVSGLPRRNGTQHIKEICSMSIALLKDLKNFQIPHLPQEKVNIRIGIHSGPCVAGVVGLVMPKYCLFGDTVNTASRMESNGKAGCVHMSEAAAILLKQACPEYEVEPRGEILIKGKGVMNTFWLVLEEADNHMSDLT</sequence>
<evidence type="ECO:0000256" key="10">
    <source>
        <dbReference type="ARBA" id="ARBA00023239"/>
    </source>
</evidence>
<evidence type="ECO:0000256" key="13">
    <source>
        <dbReference type="RuleBase" id="RU003431"/>
    </source>
</evidence>
<evidence type="ECO:0000313" key="18">
    <source>
        <dbReference type="Proteomes" id="UP001303046"/>
    </source>
</evidence>
<organism evidence="17 18">
    <name type="scientific">Necator americanus</name>
    <name type="common">Human hookworm</name>
    <dbReference type="NCBI Taxonomy" id="51031"/>
    <lineage>
        <taxon>Eukaryota</taxon>
        <taxon>Metazoa</taxon>
        <taxon>Ecdysozoa</taxon>
        <taxon>Nematoda</taxon>
        <taxon>Chromadorea</taxon>
        <taxon>Rhabditida</taxon>
        <taxon>Rhabditina</taxon>
        <taxon>Rhabditomorpha</taxon>
        <taxon>Strongyloidea</taxon>
        <taxon>Ancylostomatidae</taxon>
        <taxon>Bunostominae</taxon>
        <taxon>Necator</taxon>
    </lineage>
</organism>
<evidence type="ECO:0000259" key="15">
    <source>
        <dbReference type="PROSITE" id="PS50011"/>
    </source>
</evidence>
<dbReference type="Gene3D" id="1.10.510.10">
    <property type="entry name" value="Transferase(Phosphotransferase) domain 1"/>
    <property type="match status" value="1"/>
</dbReference>
<dbReference type="Gene3D" id="3.40.50.2300">
    <property type="match status" value="1"/>
</dbReference>
<dbReference type="PROSITE" id="PS50011">
    <property type="entry name" value="PROTEIN_KINASE_DOM"/>
    <property type="match status" value="1"/>
</dbReference>
<keyword evidence="10 12" id="KW-0456">Lyase</keyword>
<evidence type="ECO:0000256" key="1">
    <source>
        <dbReference type="ARBA" id="ARBA00001436"/>
    </source>
</evidence>
<comment type="catalytic activity">
    <reaction evidence="1 13">
        <text>GTP = 3',5'-cyclic GMP + diphosphate</text>
        <dbReference type="Rhea" id="RHEA:13665"/>
        <dbReference type="ChEBI" id="CHEBI:33019"/>
        <dbReference type="ChEBI" id="CHEBI:37565"/>
        <dbReference type="ChEBI" id="CHEBI:57746"/>
        <dbReference type="EC" id="4.6.1.2"/>
    </reaction>
</comment>
<evidence type="ECO:0000313" key="17">
    <source>
        <dbReference type="EMBL" id="KAK6757494.1"/>
    </source>
</evidence>
<dbReference type="InterPro" id="IPR028082">
    <property type="entry name" value="Peripla_BP_I"/>
</dbReference>
<keyword evidence="9" id="KW-0325">Glycoprotein</keyword>
<comment type="caution">
    <text evidence="17">The sequence shown here is derived from an EMBL/GenBank/DDBJ whole genome shotgun (WGS) entry which is preliminary data.</text>
</comment>
<feature type="domain" description="Protein kinase" evidence="15">
    <location>
        <begin position="260"/>
        <end position="559"/>
    </location>
</feature>
<dbReference type="InterPro" id="IPR011009">
    <property type="entry name" value="Kinase-like_dom_sf"/>
</dbReference>
<dbReference type="PROSITE" id="PS00452">
    <property type="entry name" value="GUANYLATE_CYCLASE_1"/>
    <property type="match status" value="1"/>
</dbReference>
<evidence type="ECO:0000256" key="3">
    <source>
        <dbReference type="ARBA" id="ARBA00012202"/>
    </source>
</evidence>
<evidence type="ECO:0000256" key="4">
    <source>
        <dbReference type="ARBA" id="ARBA00022692"/>
    </source>
</evidence>
<dbReference type="SMART" id="SM00044">
    <property type="entry name" value="CYCc"/>
    <property type="match status" value="1"/>
</dbReference>
<dbReference type="InterPro" id="IPR029787">
    <property type="entry name" value="Nucleotide_cyclase"/>
</dbReference>
<dbReference type="InterPro" id="IPR001828">
    <property type="entry name" value="ANF_lig-bd_rcpt"/>
</dbReference>
<evidence type="ECO:0000256" key="5">
    <source>
        <dbReference type="ARBA" id="ARBA00022741"/>
    </source>
</evidence>
<reference evidence="17 18" key="1">
    <citation type="submission" date="2023-08" db="EMBL/GenBank/DDBJ databases">
        <title>A Necator americanus chromosomal reference genome.</title>
        <authorList>
            <person name="Ilik V."/>
            <person name="Petrzelkova K.J."/>
            <person name="Pardy F."/>
            <person name="Fuh T."/>
            <person name="Niatou-Singa F.S."/>
            <person name="Gouil Q."/>
            <person name="Baker L."/>
            <person name="Ritchie M.E."/>
            <person name="Jex A.R."/>
            <person name="Gazzola D."/>
            <person name="Li H."/>
            <person name="Toshio Fujiwara R."/>
            <person name="Zhan B."/>
            <person name="Aroian R.V."/>
            <person name="Pafco B."/>
            <person name="Schwarz E.M."/>
        </authorList>
    </citation>
    <scope>NUCLEOTIDE SEQUENCE [LARGE SCALE GENOMIC DNA]</scope>
    <source>
        <strain evidence="17 18">Aroian</strain>
        <tissue evidence="17">Whole animal</tissue>
    </source>
</reference>
<dbReference type="Pfam" id="PF01094">
    <property type="entry name" value="ANF_receptor"/>
    <property type="match status" value="1"/>
</dbReference>
<keyword evidence="8" id="KW-0675">Receptor</keyword>
<proteinExistence type="inferred from homology"/>
<keyword evidence="7 14" id="KW-0472">Membrane</keyword>
<keyword evidence="4 14" id="KW-0812">Transmembrane</keyword>
<feature type="transmembrane region" description="Helical" evidence="14">
    <location>
        <begin position="378"/>
        <end position="399"/>
    </location>
</feature>
<keyword evidence="5" id="KW-0547">Nucleotide-binding</keyword>
<comment type="similarity">
    <text evidence="12">Belongs to the adenylyl cyclase class-4/guanylyl cyclase family.</text>
</comment>
<dbReference type="Pfam" id="PF00211">
    <property type="entry name" value="Guanylate_cyc"/>
    <property type="match status" value="1"/>
</dbReference>
<dbReference type="Pfam" id="PF07714">
    <property type="entry name" value="PK_Tyr_Ser-Thr"/>
    <property type="match status" value="1"/>
</dbReference>
<dbReference type="EC" id="4.6.1.2" evidence="3 13"/>
<evidence type="ECO:0000256" key="12">
    <source>
        <dbReference type="RuleBase" id="RU000405"/>
    </source>
</evidence>
<dbReference type="SUPFAM" id="SSF55073">
    <property type="entry name" value="Nucleotide cyclase"/>
    <property type="match status" value="1"/>
</dbReference>
<evidence type="ECO:0000256" key="6">
    <source>
        <dbReference type="ARBA" id="ARBA00022989"/>
    </source>
</evidence>
<dbReference type="Gene3D" id="3.30.70.1230">
    <property type="entry name" value="Nucleotide cyclase"/>
    <property type="match status" value="1"/>
</dbReference>
<dbReference type="InterPro" id="IPR001245">
    <property type="entry name" value="Ser-Thr/Tyr_kinase_cat_dom"/>
</dbReference>
<evidence type="ECO:0000259" key="16">
    <source>
        <dbReference type="PROSITE" id="PS50125"/>
    </source>
</evidence>
<dbReference type="InterPro" id="IPR050401">
    <property type="entry name" value="Cyclic_nucleotide_synthase"/>
</dbReference>
<feature type="domain" description="Guanylate cyclase" evidence="16">
    <location>
        <begin position="617"/>
        <end position="747"/>
    </location>
</feature>
<gene>
    <name evidence="17" type="primary">Necator_chrV.g20157</name>
    <name evidence="17" type="ORF">RB195_015365</name>
</gene>
<dbReference type="SUPFAM" id="SSF53822">
    <property type="entry name" value="Periplasmic binding protein-like I"/>
    <property type="match status" value="1"/>
</dbReference>
<evidence type="ECO:0000256" key="7">
    <source>
        <dbReference type="ARBA" id="ARBA00023136"/>
    </source>
</evidence>
<dbReference type="EMBL" id="JAVFWL010000005">
    <property type="protein sequence ID" value="KAK6757494.1"/>
    <property type="molecule type" value="Genomic_DNA"/>
</dbReference>